<evidence type="ECO:0000313" key="3">
    <source>
        <dbReference type="Proteomes" id="UP000007590"/>
    </source>
</evidence>
<sequence length="95" mass="10631">MLKEFSFSGIGLVLIAYFVFINLLLMLLMGIDKYKAKHHKWRIPESTLLAAGLAGGGIGGLLGMFLFRHKTKKLVFYIVYALGIVVLYFTGYKLA</sequence>
<keyword evidence="1" id="KW-0472">Membrane</keyword>
<dbReference type="STRING" id="929556.Solca_0273"/>
<accession>H8KSV7</accession>
<proteinExistence type="predicted"/>
<keyword evidence="3" id="KW-1185">Reference proteome</keyword>
<feature type="transmembrane region" description="Helical" evidence="1">
    <location>
        <begin position="74"/>
        <end position="92"/>
    </location>
</feature>
<keyword evidence="1" id="KW-0812">Transmembrane</keyword>
<dbReference type="EMBL" id="CP003349">
    <property type="protein sequence ID" value="AFD05417.1"/>
    <property type="molecule type" value="Genomic_DNA"/>
</dbReference>
<dbReference type="InterPro" id="IPR010718">
    <property type="entry name" value="DUF1294"/>
</dbReference>
<dbReference type="AlphaFoldDB" id="H8KSV7"/>
<feature type="transmembrane region" description="Helical" evidence="1">
    <location>
        <begin position="48"/>
        <end position="67"/>
    </location>
</feature>
<protein>
    <submittedName>
        <fullName evidence="2">Putative membrane protein</fullName>
    </submittedName>
</protein>
<gene>
    <name evidence="2" type="ordered locus">Solca_0273</name>
</gene>
<dbReference type="Pfam" id="PF06961">
    <property type="entry name" value="DUF1294"/>
    <property type="match status" value="1"/>
</dbReference>
<feature type="transmembrane region" description="Helical" evidence="1">
    <location>
        <begin position="7"/>
        <end position="28"/>
    </location>
</feature>
<dbReference type="HOGENOM" id="CLU_091970_3_2_10"/>
<evidence type="ECO:0000256" key="1">
    <source>
        <dbReference type="SAM" id="Phobius"/>
    </source>
</evidence>
<dbReference type="KEGG" id="scn:Solca_0273"/>
<dbReference type="eggNOG" id="COG3326">
    <property type="taxonomic scope" value="Bacteria"/>
</dbReference>
<dbReference type="Proteomes" id="UP000007590">
    <property type="component" value="Chromosome"/>
</dbReference>
<name>H8KSV7_SOLCM</name>
<organism evidence="2 3">
    <name type="scientific">Solitalea canadensis (strain ATCC 29591 / DSM 3403 / JCM 21819 / LMG 8368 / NBRC 15130 / NCIMB 12057 / USAM 9D)</name>
    <name type="common">Flexibacter canadensis</name>
    <dbReference type="NCBI Taxonomy" id="929556"/>
    <lineage>
        <taxon>Bacteria</taxon>
        <taxon>Pseudomonadati</taxon>
        <taxon>Bacteroidota</taxon>
        <taxon>Sphingobacteriia</taxon>
        <taxon>Sphingobacteriales</taxon>
        <taxon>Sphingobacteriaceae</taxon>
        <taxon>Solitalea</taxon>
    </lineage>
</organism>
<evidence type="ECO:0000313" key="2">
    <source>
        <dbReference type="EMBL" id="AFD05417.1"/>
    </source>
</evidence>
<dbReference type="RefSeq" id="WP_014678645.1">
    <property type="nucleotide sequence ID" value="NC_017770.1"/>
</dbReference>
<reference evidence="2" key="1">
    <citation type="submission" date="2012-02" db="EMBL/GenBank/DDBJ databases">
        <title>The complete genome of Solitalea canadensis DSM 3403.</title>
        <authorList>
            <consortium name="US DOE Joint Genome Institute (JGI-PGF)"/>
            <person name="Lucas S."/>
            <person name="Copeland A."/>
            <person name="Lapidus A."/>
            <person name="Glavina del Rio T."/>
            <person name="Dalin E."/>
            <person name="Tice H."/>
            <person name="Bruce D."/>
            <person name="Goodwin L."/>
            <person name="Pitluck S."/>
            <person name="Peters L."/>
            <person name="Ovchinnikova G."/>
            <person name="Lu M."/>
            <person name="Kyrpides N."/>
            <person name="Mavromatis K."/>
            <person name="Ivanova N."/>
            <person name="Brettin T."/>
            <person name="Detter J.C."/>
            <person name="Han C."/>
            <person name="Larimer F."/>
            <person name="Land M."/>
            <person name="Hauser L."/>
            <person name="Markowitz V."/>
            <person name="Cheng J.-F."/>
            <person name="Hugenholtz P."/>
            <person name="Woyke T."/>
            <person name="Wu D."/>
            <person name="Spring S."/>
            <person name="Schroeder M."/>
            <person name="Kopitz M."/>
            <person name="Brambilla E."/>
            <person name="Klenk H.-P."/>
            <person name="Eisen J.A."/>
        </authorList>
    </citation>
    <scope>NUCLEOTIDE SEQUENCE</scope>
    <source>
        <strain evidence="2">DSM 3403</strain>
    </source>
</reference>
<dbReference type="OrthoDB" id="1080927at2"/>
<keyword evidence="1" id="KW-1133">Transmembrane helix</keyword>